<dbReference type="PANTHER" id="PTHR30231">
    <property type="entry name" value="DNA POLYMERASE III SUBUNIT EPSILON"/>
    <property type="match status" value="1"/>
</dbReference>
<dbReference type="SMART" id="SM00479">
    <property type="entry name" value="EXOIII"/>
    <property type="match status" value="1"/>
</dbReference>
<name>A0A6C0JEL7_9ZZZZ</name>
<dbReference type="CDD" id="cd06127">
    <property type="entry name" value="DEDDh"/>
    <property type="match status" value="1"/>
</dbReference>
<evidence type="ECO:0000256" key="1">
    <source>
        <dbReference type="ARBA" id="ARBA00022722"/>
    </source>
</evidence>
<dbReference type="PANTHER" id="PTHR30231:SF4">
    <property type="entry name" value="PROTEIN NEN2"/>
    <property type="match status" value="1"/>
</dbReference>
<evidence type="ECO:0000313" key="5">
    <source>
        <dbReference type="EMBL" id="QHU02927.1"/>
    </source>
</evidence>
<keyword evidence="2" id="KW-0378">Hydrolase</keyword>
<feature type="domain" description="Exonuclease" evidence="4">
    <location>
        <begin position="2"/>
        <end position="199"/>
    </location>
</feature>
<dbReference type="SUPFAM" id="SSF53098">
    <property type="entry name" value="Ribonuclease H-like"/>
    <property type="match status" value="1"/>
</dbReference>
<keyword evidence="1" id="KW-0540">Nuclease</keyword>
<accession>A0A6C0JEL7</accession>
<dbReference type="AlphaFoldDB" id="A0A6C0JEL7"/>
<keyword evidence="3" id="KW-0269">Exonuclease</keyword>
<evidence type="ECO:0000259" key="4">
    <source>
        <dbReference type="SMART" id="SM00479"/>
    </source>
</evidence>
<dbReference type="Gene3D" id="3.30.420.10">
    <property type="entry name" value="Ribonuclease H-like superfamily/Ribonuclease H"/>
    <property type="match status" value="1"/>
</dbReference>
<reference evidence="5" key="1">
    <citation type="journal article" date="2020" name="Nature">
        <title>Giant virus diversity and host interactions through global metagenomics.</title>
        <authorList>
            <person name="Schulz F."/>
            <person name="Roux S."/>
            <person name="Paez-Espino D."/>
            <person name="Jungbluth S."/>
            <person name="Walsh D.A."/>
            <person name="Denef V.J."/>
            <person name="McMahon K.D."/>
            <person name="Konstantinidis K.T."/>
            <person name="Eloe-Fadrosh E.A."/>
            <person name="Kyrpides N.C."/>
            <person name="Woyke T."/>
        </authorList>
    </citation>
    <scope>NUCLEOTIDE SEQUENCE</scope>
    <source>
        <strain evidence="5">GVMAG-M-3300025890-48</strain>
    </source>
</reference>
<dbReference type="GO" id="GO:0003676">
    <property type="term" value="F:nucleic acid binding"/>
    <property type="evidence" value="ECO:0007669"/>
    <property type="project" value="InterPro"/>
</dbReference>
<evidence type="ECO:0000256" key="2">
    <source>
        <dbReference type="ARBA" id="ARBA00022801"/>
    </source>
</evidence>
<dbReference type="Pfam" id="PF00929">
    <property type="entry name" value="RNase_T"/>
    <property type="match status" value="1"/>
</dbReference>
<dbReference type="GO" id="GO:0008408">
    <property type="term" value="F:3'-5' exonuclease activity"/>
    <property type="evidence" value="ECO:0007669"/>
    <property type="project" value="TreeGrafter"/>
</dbReference>
<evidence type="ECO:0000256" key="3">
    <source>
        <dbReference type="ARBA" id="ARBA00022839"/>
    </source>
</evidence>
<dbReference type="EMBL" id="MN740367">
    <property type="protein sequence ID" value="QHU02927.1"/>
    <property type="molecule type" value="Genomic_DNA"/>
</dbReference>
<protein>
    <recommendedName>
        <fullName evidence="4">Exonuclease domain-containing protein</fullName>
    </recommendedName>
</protein>
<proteinExistence type="predicted"/>
<sequence>MKILVFDTETTGLPEARNTSILETEKWPYIVQISWILYDSDVNEVMSIVDYIIKCEVEIPEDSIKIHGISNERAQLHGVSIEKAMNQFDSDLVKADIVLGHNISFDKRVYMVEAIRRRRRQYFTVSGVRKPEYCTMKKLKNYCNIRKTGKNGKTYIKYPTLTELHEKAFGVVPKNAHDSMVDVLICLRCYMSLVHKNDIVESNDKIKNIFKLYNIVN</sequence>
<dbReference type="InterPro" id="IPR013520">
    <property type="entry name" value="Ribonucl_H"/>
</dbReference>
<organism evidence="5">
    <name type="scientific">viral metagenome</name>
    <dbReference type="NCBI Taxonomy" id="1070528"/>
    <lineage>
        <taxon>unclassified sequences</taxon>
        <taxon>metagenomes</taxon>
        <taxon>organismal metagenomes</taxon>
    </lineage>
</organism>
<dbReference type="InterPro" id="IPR012337">
    <property type="entry name" value="RNaseH-like_sf"/>
</dbReference>
<dbReference type="InterPro" id="IPR036397">
    <property type="entry name" value="RNaseH_sf"/>
</dbReference>